<keyword evidence="1" id="KW-0472">Membrane</keyword>
<keyword evidence="1" id="KW-0812">Transmembrane</keyword>
<keyword evidence="3" id="KW-1185">Reference proteome</keyword>
<evidence type="ECO:0000313" key="3">
    <source>
        <dbReference type="Proteomes" id="UP001597319"/>
    </source>
</evidence>
<keyword evidence="1" id="KW-1133">Transmembrane helix</keyword>
<protein>
    <submittedName>
        <fullName evidence="2">DUF1361 domain-containing protein</fullName>
    </submittedName>
</protein>
<dbReference type="RefSeq" id="WP_378294412.1">
    <property type="nucleotide sequence ID" value="NZ_JBHULE010000019.1"/>
</dbReference>
<feature type="transmembrane region" description="Helical" evidence="1">
    <location>
        <begin position="189"/>
        <end position="209"/>
    </location>
</feature>
<accession>A0ABW5LKB1</accession>
<proteinExistence type="predicted"/>
<dbReference type="Pfam" id="PF07099">
    <property type="entry name" value="DUF1361"/>
    <property type="match status" value="1"/>
</dbReference>
<feature type="transmembrane region" description="Helical" evidence="1">
    <location>
        <begin position="99"/>
        <end position="121"/>
    </location>
</feature>
<dbReference type="Proteomes" id="UP001597319">
    <property type="component" value="Unassembled WGS sequence"/>
</dbReference>
<sequence>MNTIYKQLPFIKGFSIAVTFSIILLFIRITKVESNFFLFLVWNLFLACVPYGITTILSFSKIHKNRFLFGVGFIFWLAFLPNAPYILTDLQHIRLSTLHSVWFDVLLILSFAINGLIVGFASLRTMQELLQKHFSRKTTYFITHLTLLLCGFGIYMGRILRWNSWDLLQNPMDILGDIFQRVIFPIEHINTWAFTIGFGGFLIITYHLIHHYRKENN</sequence>
<dbReference type="InterPro" id="IPR009793">
    <property type="entry name" value="DUF1361"/>
</dbReference>
<organism evidence="2 3">
    <name type="scientific">Aquimarina rubra</name>
    <dbReference type="NCBI Taxonomy" id="1920033"/>
    <lineage>
        <taxon>Bacteria</taxon>
        <taxon>Pseudomonadati</taxon>
        <taxon>Bacteroidota</taxon>
        <taxon>Flavobacteriia</taxon>
        <taxon>Flavobacteriales</taxon>
        <taxon>Flavobacteriaceae</taxon>
        <taxon>Aquimarina</taxon>
    </lineage>
</organism>
<feature type="transmembrane region" description="Helical" evidence="1">
    <location>
        <begin position="36"/>
        <end position="60"/>
    </location>
</feature>
<feature type="transmembrane region" description="Helical" evidence="1">
    <location>
        <begin position="12"/>
        <end position="30"/>
    </location>
</feature>
<feature type="transmembrane region" description="Helical" evidence="1">
    <location>
        <begin position="141"/>
        <end position="160"/>
    </location>
</feature>
<gene>
    <name evidence="2" type="ORF">ACFSR1_18040</name>
</gene>
<feature type="transmembrane region" description="Helical" evidence="1">
    <location>
        <begin position="67"/>
        <end position="87"/>
    </location>
</feature>
<dbReference type="EMBL" id="JBHULE010000019">
    <property type="protein sequence ID" value="MFD2564589.1"/>
    <property type="molecule type" value="Genomic_DNA"/>
</dbReference>
<reference evidence="3" key="1">
    <citation type="journal article" date="2019" name="Int. J. Syst. Evol. Microbiol.">
        <title>The Global Catalogue of Microorganisms (GCM) 10K type strain sequencing project: providing services to taxonomists for standard genome sequencing and annotation.</title>
        <authorList>
            <consortium name="The Broad Institute Genomics Platform"/>
            <consortium name="The Broad Institute Genome Sequencing Center for Infectious Disease"/>
            <person name="Wu L."/>
            <person name="Ma J."/>
        </authorList>
    </citation>
    <scope>NUCLEOTIDE SEQUENCE [LARGE SCALE GENOMIC DNA]</scope>
    <source>
        <strain evidence="3">KCTC 52274</strain>
    </source>
</reference>
<comment type="caution">
    <text evidence="2">The sequence shown here is derived from an EMBL/GenBank/DDBJ whole genome shotgun (WGS) entry which is preliminary data.</text>
</comment>
<name>A0ABW5LKB1_9FLAO</name>
<evidence type="ECO:0000256" key="1">
    <source>
        <dbReference type="SAM" id="Phobius"/>
    </source>
</evidence>
<evidence type="ECO:0000313" key="2">
    <source>
        <dbReference type="EMBL" id="MFD2564589.1"/>
    </source>
</evidence>